<feature type="compositionally biased region" description="Low complexity" evidence="5">
    <location>
        <begin position="329"/>
        <end position="344"/>
    </location>
</feature>
<evidence type="ECO:0000259" key="6">
    <source>
        <dbReference type="PROSITE" id="PS50966"/>
    </source>
</evidence>
<dbReference type="InterPro" id="IPR006564">
    <property type="entry name" value="Znf_PMZ"/>
</dbReference>
<dbReference type="PANTHER" id="PTHR31973">
    <property type="entry name" value="POLYPROTEIN, PUTATIVE-RELATED"/>
    <property type="match status" value="1"/>
</dbReference>
<accession>A0AA39RLV0</accession>
<evidence type="ECO:0000313" key="7">
    <source>
        <dbReference type="EMBL" id="KAK0575871.1"/>
    </source>
</evidence>
<keyword evidence="3" id="KW-0862">Zinc</keyword>
<name>A0AA39RLV0_ACESA</name>
<dbReference type="SMART" id="SM00575">
    <property type="entry name" value="ZnF_PMZ"/>
    <property type="match status" value="1"/>
</dbReference>
<organism evidence="7 8">
    <name type="scientific">Acer saccharum</name>
    <name type="common">Sugar maple</name>
    <dbReference type="NCBI Taxonomy" id="4024"/>
    <lineage>
        <taxon>Eukaryota</taxon>
        <taxon>Viridiplantae</taxon>
        <taxon>Streptophyta</taxon>
        <taxon>Embryophyta</taxon>
        <taxon>Tracheophyta</taxon>
        <taxon>Spermatophyta</taxon>
        <taxon>Magnoliopsida</taxon>
        <taxon>eudicotyledons</taxon>
        <taxon>Gunneridae</taxon>
        <taxon>Pentapetalae</taxon>
        <taxon>rosids</taxon>
        <taxon>malvids</taxon>
        <taxon>Sapindales</taxon>
        <taxon>Sapindaceae</taxon>
        <taxon>Hippocastanoideae</taxon>
        <taxon>Acereae</taxon>
        <taxon>Acer</taxon>
    </lineage>
</organism>
<dbReference type="PANTHER" id="PTHR31973:SF187">
    <property type="entry name" value="MUTATOR TRANSPOSASE MUDRA PROTEIN"/>
    <property type="match status" value="1"/>
</dbReference>
<dbReference type="GO" id="GO:0003676">
    <property type="term" value="F:nucleic acid binding"/>
    <property type="evidence" value="ECO:0007669"/>
    <property type="project" value="InterPro"/>
</dbReference>
<dbReference type="PROSITE" id="PS50966">
    <property type="entry name" value="ZF_SWIM"/>
    <property type="match status" value="1"/>
</dbReference>
<evidence type="ECO:0000256" key="2">
    <source>
        <dbReference type="ARBA" id="ARBA00022771"/>
    </source>
</evidence>
<evidence type="ECO:0000256" key="1">
    <source>
        <dbReference type="ARBA" id="ARBA00022723"/>
    </source>
</evidence>
<dbReference type="GO" id="GO:0008270">
    <property type="term" value="F:zinc ion binding"/>
    <property type="evidence" value="ECO:0007669"/>
    <property type="project" value="UniProtKB-KW"/>
</dbReference>
<evidence type="ECO:0000256" key="5">
    <source>
        <dbReference type="SAM" id="MobiDB-lite"/>
    </source>
</evidence>
<dbReference type="InterPro" id="IPR036875">
    <property type="entry name" value="Znf_CCHC_sf"/>
</dbReference>
<feature type="region of interest" description="Disordered" evidence="5">
    <location>
        <begin position="37"/>
        <end position="59"/>
    </location>
</feature>
<feature type="compositionally biased region" description="Polar residues" evidence="5">
    <location>
        <begin position="303"/>
        <end position="317"/>
    </location>
</feature>
<protein>
    <recommendedName>
        <fullName evidence="6">SWIM-type domain-containing protein</fullName>
    </recommendedName>
</protein>
<evidence type="ECO:0000313" key="8">
    <source>
        <dbReference type="Proteomes" id="UP001168877"/>
    </source>
</evidence>
<feature type="region of interest" description="Disordered" evidence="5">
    <location>
        <begin position="265"/>
        <end position="383"/>
    </location>
</feature>
<feature type="domain" description="SWIM-type" evidence="6">
    <location>
        <begin position="183"/>
        <end position="215"/>
    </location>
</feature>
<evidence type="ECO:0000256" key="4">
    <source>
        <dbReference type="PROSITE-ProRule" id="PRU00325"/>
    </source>
</evidence>
<keyword evidence="2 4" id="KW-0863">Zinc-finger</keyword>
<dbReference type="EMBL" id="JAUESC010000386">
    <property type="protein sequence ID" value="KAK0575871.1"/>
    <property type="molecule type" value="Genomic_DNA"/>
</dbReference>
<sequence>MGDILAPEDFMDFEEDLFGDNEGDLHYEGDNEYQVRLGDDFGDDESPGVRAGDDESSGLTTLDVVPEVPEEVCEDTEEYDDLFEGHAFDASIKCESVTNNMTEAFNSMLKDFRPRTYLQLMEFIRRLVMSRFQLRKDECNTWKTDIPPSVNKKILENSEESRILKTLHSSGGKYEMLGVGRAYTANLVEKTCECGQWQVSGVPCGHALAGIRYHFGVHGDQNNLAEFIDPMLSKSAYLRTYSSMIHPILDLCVWADLGIAHVDAPPLKRLPSRPRLVRKRESGEKQKAAKTGTVVCGNCKQPGHNSRSCKSENTFGTTKKKKVPNKTDVSVSSSQSQGVATSSQPPTTRQRAKQGNGDVGSSQPTEVQNQTQAKSQLTQDLNY</sequence>
<dbReference type="Proteomes" id="UP001168877">
    <property type="component" value="Unassembled WGS sequence"/>
</dbReference>
<dbReference type="Pfam" id="PF04434">
    <property type="entry name" value="SWIM"/>
    <property type="match status" value="1"/>
</dbReference>
<keyword evidence="1" id="KW-0479">Metal-binding</keyword>
<evidence type="ECO:0000256" key="3">
    <source>
        <dbReference type="ARBA" id="ARBA00022833"/>
    </source>
</evidence>
<feature type="compositionally biased region" description="Polar residues" evidence="5">
    <location>
        <begin position="359"/>
        <end position="383"/>
    </location>
</feature>
<keyword evidence="8" id="KW-1185">Reference proteome</keyword>
<gene>
    <name evidence="7" type="ORF">LWI29_008503</name>
</gene>
<comment type="caution">
    <text evidence="7">The sequence shown here is derived from an EMBL/GenBank/DDBJ whole genome shotgun (WGS) entry which is preliminary data.</text>
</comment>
<proteinExistence type="predicted"/>
<dbReference type="InterPro" id="IPR007527">
    <property type="entry name" value="Znf_SWIM"/>
</dbReference>
<dbReference type="SUPFAM" id="SSF57756">
    <property type="entry name" value="Retrovirus zinc finger-like domains"/>
    <property type="match status" value="1"/>
</dbReference>
<dbReference type="AlphaFoldDB" id="A0AA39RLV0"/>
<reference evidence="7" key="1">
    <citation type="journal article" date="2022" name="Plant J.">
        <title>Strategies of tolerance reflected in two North American maple genomes.</title>
        <authorList>
            <person name="McEvoy S.L."/>
            <person name="Sezen U.U."/>
            <person name="Trouern-Trend A."/>
            <person name="McMahon S.M."/>
            <person name="Schaberg P.G."/>
            <person name="Yang J."/>
            <person name="Wegrzyn J.L."/>
            <person name="Swenson N.G."/>
        </authorList>
    </citation>
    <scope>NUCLEOTIDE SEQUENCE</scope>
    <source>
        <strain evidence="7">NS2018</strain>
    </source>
</reference>
<reference evidence="7" key="2">
    <citation type="submission" date="2023-06" db="EMBL/GenBank/DDBJ databases">
        <authorList>
            <person name="Swenson N.G."/>
            <person name="Wegrzyn J.L."/>
            <person name="Mcevoy S.L."/>
        </authorList>
    </citation>
    <scope>NUCLEOTIDE SEQUENCE</scope>
    <source>
        <strain evidence="7">NS2018</strain>
        <tissue evidence="7">Leaf</tissue>
    </source>
</reference>